<keyword evidence="3" id="KW-1185">Reference proteome</keyword>
<proteinExistence type="predicted"/>
<dbReference type="EMBL" id="LBMM01020618">
    <property type="protein sequence ID" value="KMQ83245.1"/>
    <property type="molecule type" value="Genomic_DNA"/>
</dbReference>
<gene>
    <name evidence="2" type="ORF">RF55_20531</name>
</gene>
<name>A0A0J7MRW6_LASNI</name>
<dbReference type="AlphaFoldDB" id="A0A0J7MRW6"/>
<organism evidence="2 3">
    <name type="scientific">Lasius niger</name>
    <name type="common">Black garden ant</name>
    <dbReference type="NCBI Taxonomy" id="67767"/>
    <lineage>
        <taxon>Eukaryota</taxon>
        <taxon>Metazoa</taxon>
        <taxon>Ecdysozoa</taxon>
        <taxon>Arthropoda</taxon>
        <taxon>Hexapoda</taxon>
        <taxon>Insecta</taxon>
        <taxon>Pterygota</taxon>
        <taxon>Neoptera</taxon>
        <taxon>Endopterygota</taxon>
        <taxon>Hymenoptera</taxon>
        <taxon>Apocrita</taxon>
        <taxon>Aculeata</taxon>
        <taxon>Formicoidea</taxon>
        <taxon>Formicidae</taxon>
        <taxon>Formicinae</taxon>
        <taxon>Lasius</taxon>
        <taxon>Lasius</taxon>
    </lineage>
</organism>
<feature type="region of interest" description="Disordered" evidence="1">
    <location>
        <begin position="34"/>
        <end position="53"/>
    </location>
</feature>
<evidence type="ECO:0000313" key="3">
    <source>
        <dbReference type="Proteomes" id="UP000036403"/>
    </source>
</evidence>
<reference evidence="2 3" key="1">
    <citation type="submission" date="2015-04" db="EMBL/GenBank/DDBJ databases">
        <title>Lasius niger genome sequencing.</title>
        <authorList>
            <person name="Konorov E.A."/>
            <person name="Nikitin M.A."/>
            <person name="Kirill M.V."/>
            <person name="Chang P."/>
        </authorList>
    </citation>
    <scope>NUCLEOTIDE SEQUENCE [LARGE SCALE GENOMIC DNA]</scope>
    <source>
        <tissue evidence="2">Whole</tissue>
    </source>
</reference>
<comment type="caution">
    <text evidence="2">The sequence shown here is derived from an EMBL/GenBank/DDBJ whole genome shotgun (WGS) entry which is preliminary data.</text>
</comment>
<evidence type="ECO:0000313" key="2">
    <source>
        <dbReference type="EMBL" id="KMQ83245.1"/>
    </source>
</evidence>
<sequence length="144" mass="15437">MDSGTGSEPSRETPLPQRVRKLRLRVVENIQLVPPKSGEVGGKTIKVRPGDHTPIKEVSTRAVAEKEEWVEPRARAKNKKGQQQGGLKGVSVTPGKQPVSRRYAANQGKGSGTTGAARKPPRTAAVMITGRSENFSYAAALKKA</sequence>
<dbReference type="PaxDb" id="67767-A0A0J7MRW6"/>
<evidence type="ECO:0000256" key="1">
    <source>
        <dbReference type="SAM" id="MobiDB-lite"/>
    </source>
</evidence>
<protein>
    <submittedName>
        <fullName evidence="2">Crispr-associated protein cse1</fullName>
    </submittedName>
</protein>
<accession>A0A0J7MRW6</accession>
<feature type="region of interest" description="Disordered" evidence="1">
    <location>
        <begin position="66"/>
        <end position="122"/>
    </location>
</feature>
<dbReference type="Proteomes" id="UP000036403">
    <property type="component" value="Unassembled WGS sequence"/>
</dbReference>